<evidence type="ECO:0000313" key="4">
    <source>
        <dbReference type="Proteomes" id="UP000305673"/>
    </source>
</evidence>
<evidence type="ECO:0000313" key="3">
    <source>
        <dbReference type="EMBL" id="QKK18813.1"/>
    </source>
</evidence>
<dbReference type="SUPFAM" id="SSF56349">
    <property type="entry name" value="DNA breaking-rejoining enzymes"/>
    <property type="match status" value="1"/>
</dbReference>
<dbReference type="EMBL" id="CP054021">
    <property type="protein sequence ID" value="QKK18813.1"/>
    <property type="molecule type" value="Genomic_DNA"/>
</dbReference>
<keyword evidence="1" id="KW-0238">DNA-binding</keyword>
<dbReference type="InterPro" id="IPR010998">
    <property type="entry name" value="Integrase_recombinase_N"/>
</dbReference>
<dbReference type="InterPro" id="IPR013762">
    <property type="entry name" value="Integrase-like_cat_sf"/>
</dbReference>
<evidence type="ECO:0000256" key="2">
    <source>
        <dbReference type="ARBA" id="ARBA00023172"/>
    </source>
</evidence>
<name>A0ABX6PIG7_9HYPH</name>
<proteinExistence type="predicted"/>
<evidence type="ECO:0000256" key="1">
    <source>
        <dbReference type="ARBA" id="ARBA00023125"/>
    </source>
</evidence>
<dbReference type="Gene3D" id="1.10.443.10">
    <property type="entry name" value="Intergrase catalytic core"/>
    <property type="match status" value="1"/>
</dbReference>
<protein>
    <submittedName>
        <fullName evidence="3">Uncharacterized protein</fullName>
    </submittedName>
</protein>
<keyword evidence="2" id="KW-0233">DNA recombination</keyword>
<accession>A0ABX6PIG7</accession>
<gene>
    <name evidence="3" type="ORF">FFM53_021155</name>
</gene>
<sequence length="554" mass="63549">MSVSNASLSATYKQRLKELRQEHETTAPIDRGRVIRKWITKEIACHPSFLSTSTVKPFLEEWDSVRGGKTAADKTTSEIPAAKPVHRDAQLDELTIERIRREQARKFRDAIEWGEARVGRKTRKCPEVTLNDVFQEEIYSWQCVRARIELPDSLWDSAKIMLQFFRWLRKKRLHWVDVDDEIILEFREELRANGDTKAHVNKVMGVIHSFYRHQELSGRLRYRVQVYELNALPEELRDYQFPITSELRTRVSKRGAKTSGWASPWLLRGKESSYGKKATPTDEVMEAVHKLLRNQKHGLRNSAMLSAYEDSGGRRKEVQSINVGQLPSVQQLHTLLTTNDEWVIEVTRKGQDEQTGETAPLRFRPATMMRLMSYVEGPRAAIVRGTGSATQQLFLKDNGETLRLDSVTKIVTKVLREAGFPNSTLHKVRSRFIKKKIKTRLDTARAHAAKIGPASNWTETILSGSAIDMNHSTTESLQPYMYDIFAEETANGGPDTLDNIEHKILEAKRTLADIETRLAGPLAFDQILRRVELSPRRDFILKQLQVQAEELLRA</sequence>
<reference evidence="3 4" key="1">
    <citation type="submission" date="2020-05" db="EMBL/GenBank/DDBJ databases">
        <title>Genome sequences of pea root nodulating Rhizobium spp.</title>
        <authorList>
            <person name="Rahi P."/>
        </authorList>
    </citation>
    <scope>NUCLEOTIDE SEQUENCE [LARGE SCALE GENOMIC DNA]</scope>
    <source>
        <strain evidence="4">JKLM 12A2</strain>
    </source>
</reference>
<dbReference type="Gene3D" id="1.10.150.130">
    <property type="match status" value="1"/>
</dbReference>
<dbReference type="Proteomes" id="UP000305673">
    <property type="component" value="Chromosome"/>
</dbReference>
<organism evidence="3 4">
    <name type="scientific">Rhizobium indicum</name>
    <dbReference type="NCBI Taxonomy" id="2583231"/>
    <lineage>
        <taxon>Bacteria</taxon>
        <taxon>Pseudomonadati</taxon>
        <taxon>Pseudomonadota</taxon>
        <taxon>Alphaproteobacteria</taxon>
        <taxon>Hyphomicrobiales</taxon>
        <taxon>Rhizobiaceae</taxon>
        <taxon>Rhizobium/Agrobacterium group</taxon>
        <taxon>Rhizobium</taxon>
    </lineage>
</organism>
<keyword evidence="4" id="KW-1185">Reference proteome</keyword>
<dbReference type="InterPro" id="IPR011010">
    <property type="entry name" value="DNA_brk_join_enz"/>
</dbReference>
<dbReference type="RefSeq" id="WP_138387106.1">
    <property type="nucleotide sequence ID" value="NZ_CP054021.1"/>
</dbReference>